<dbReference type="OrthoDB" id="2566866at2759"/>
<keyword evidence="3 5" id="KW-1133">Transmembrane helix</keyword>
<feature type="transmembrane region" description="Helical" evidence="5">
    <location>
        <begin position="12"/>
        <end position="29"/>
    </location>
</feature>
<dbReference type="InterPro" id="IPR052185">
    <property type="entry name" value="IPC_Synthase-Related"/>
</dbReference>
<name>A0A1B9FV04_9TREE</name>
<comment type="subcellular location">
    <subcellularLocation>
        <location evidence="1">Membrane</location>
        <topology evidence="1">Multi-pass membrane protein</topology>
    </subcellularLocation>
</comment>
<gene>
    <name evidence="7" type="ORF">I302_08252</name>
</gene>
<evidence type="ECO:0000259" key="6">
    <source>
        <dbReference type="Pfam" id="PF14378"/>
    </source>
</evidence>
<evidence type="ECO:0000256" key="4">
    <source>
        <dbReference type="ARBA" id="ARBA00023136"/>
    </source>
</evidence>
<organism evidence="7">
    <name type="scientific">Kwoniella bestiolae CBS 10118</name>
    <dbReference type="NCBI Taxonomy" id="1296100"/>
    <lineage>
        <taxon>Eukaryota</taxon>
        <taxon>Fungi</taxon>
        <taxon>Dikarya</taxon>
        <taxon>Basidiomycota</taxon>
        <taxon>Agaricomycotina</taxon>
        <taxon>Tremellomycetes</taxon>
        <taxon>Tremellales</taxon>
        <taxon>Cryptococcaceae</taxon>
        <taxon>Kwoniella</taxon>
    </lineage>
</organism>
<feature type="transmembrane region" description="Helical" evidence="5">
    <location>
        <begin position="88"/>
        <end position="108"/>
    </location>
</feature>
<reference evidence="7" key="1">
    <citation type="submission" date="2013-07" db="EMBL/GenBank/DDBJ databases">
        <title>The Genome Sequence of Cryptococcus bestiolae CBS10118.</title>
        <authorList>
            <consortium name="The Broad Institute Genome Sequencing Platform"/>
            <person name="Cuomo C."/>
            <person name="Litvintseva A."/>
            <person name="Chen Y."/>
            <person name="Heitman J."/>
            <person name="Sun S."/>
            <person name="Springer D."/>
            <person name="Dromer F."/>
            <person name="Young S.K."/>
            <person name="Zeng Q."/>
            <person name="Gargeya S."/>
            <person name="Fitzgerald M."/>
            <person name="Abouelleil A."/>
            <person name="Alvarado L."/>
            <person name="Berlin A.M."/>
            <person name="Chapman S.B."/>
            <person name="Dewar J."/>
            <person name="Goldberg J."/>
            <person name="Griggs A."/>
            <person name="Gujja S."/>
            <person name="Hansen M."/>
            <person name="Howarth C."/>
            <person name="Imamovic A."/>
            <person name="Larimer J."/>
            <person name="McCowan C."/>
            <person name="Murphy C."/>
            <person name="Pearson M."/>
            <person name="Priest M."/>
            <person name="Roberts A."/>
            <person name="Saif S."/>
            <person name="Shea T."/>
            <person name="Sykes S."/>
            <person name="Wortman J."/>
            <person name="Nusbaum C."/>
            <person name="Birren B."/>
        </authorList>
    </citation>
    <scope>NUCLEOTIDE SEQUENCE [LARGE SCALE GENOMIC DNA]</scope>
    <source>
        <strain evidence="7">CBS 10118</strain>
    </source>
</reference>
<feature type="transmembrane region" description="Helical" evidence="5">
    <location>
        <begin position="167"/>
        <end position="186"/>
    </location>
</feature>
<dbReference type="InterPro" id="IPR026841">
    <property type="entry name" value="Aur1/Ipt1"/>
</dbReference>
<dbReference type="GO" id="GO:0016020">
    <property type="term" value="C:membrane"/>
    <property type="evidence" value="ECO:0007669"/>
    <property type="project" value="UniProtKB-SubCell"/>
</dbReference>
<dbReference type="AlphaFoldDB" id="A0A1B9FV04"/>
<reference evidence="7" key="2">
    <citation type="submission" date="2014-01" db="EMBL/GenBank/DDBJ databases">
        <title>Evolution of pathogenesis and genome organization in the Tremellales.</title>
        <authorList>
            <person name="Cuomo C."/>
            <person name="Litvintseva A."/>
            <person name="Heitman J."/>
            <person name="Chen Y."/>
            <person name="Sun S."/>
            <person name="Springer D."/>
            <person name="Dromer F."/>
            <person name="Young S."/>
            <person name="Zeng Q."/>
            <person name="Chapman S."/>
            <person name="Gujja S."/>
            <person name="Saif S."/>
            <person name="Birren B."/>
        </authorList>
    </citation>
    <scope>NUCLEOTIDE SEQUENCE</scope>
    <source>
        <strain evidence="7">CBS 10118</strain>
    </source>
</reference>
<accession>A0A1B9FV04</accession>
<evidence type="ECO:0000256" key="3">
    <source>
        <dbReference type="ARBA" id="ARBA00022989"/>
    </source>
</evidence>
<keyword evidence="2 5" id="KW-0812">Transmembrane</keyword>
<dbReference type="EMBL" id="KI894025">
    <property type="protein sequence ID" value="OCF22601.1"/>
    <property type="molecule type" value="Genomic_DNA"/>
</dbReference>
<evidence type="ECO:0000256" key="1">
    <source>
        <dbReference type="ARBA" id="ARBA00004141"/>
    </source>
</evidence>
<dbReference type="PANTHER" id="PTHR31310">
    <property type="match status" value="1"/>
</dbReference>
<evidence type="ECO:0000313" key="7">
    <source>
        <dbReference type="EMBL" id="OCF22601.1"/>
    </source>
</evidence>
<proteinExistence type="predicted"/>
<evidence type="ECO:0000256" key="5">
    <source>
        <dbReference type="SAM" id="Phobius"/>
    </source>
</evidence>
<dbReference type="VEuPathDB" id="FungiDB:I302_08252"/>
<dbReference type="PROSITE" id="PS51257">
    <property type="entry name" value="PROKAR_LIPOPROTEIN"/>
    <property type="match status" value="1"/>
</dbReference>
<sequence length="374" mass="43471">MSKPDEIPALSYILEPALVASLLTIGCLWNRRKPSDIVQSHNYTSAGTIPSSNSLNDNSWNCREMRFLVWTVKVPSNERFRMNLLSRFLGMFPFLLEVWYWLLTYWIYQIARAIQALTMGSDFRVLAEKHARQLVHIEQAFHLDIELGLQRFVMKHGWLLTFFNKTYAMVHIPATIAFMAYSYRYFSPLIFQSTRRTLVLCNCLAFIVFSSWPCMPPRLLPYEEFGYVDTLHAGKAASSELIYSYSFQNQLAAFPSLHFGYSFVIGLSLFIYSPHKLMRFISIFYPLLILVVIMATANHYILDAVGGFFITVIAHRINRLVLNLRPVEEWFFWLLRCERPMDKVQFDSIIQSDSFITAGHRDMSQRPLMSGSPE</sequence>
<evidence type="ECO:0000256" key="2">
    <source>
        <dbReference type="ARBA" id="ARBA00022692"/>
    </source>
</evidence>
<feature type="domain" description="Inositolphosphotransferase Aur1/Ipt1" evidence="6">
    <location>
        <begin position="132"/>
        <end position="316"/>
    </location>
</feature>
<feature type="transmembrane region" description="Helical" evidence="5">
    <location>
        <begin position="198"/>
        <end position="215"/>
    </location>
</feature>
<dbReference type="CDD" id="cd03386">
    <property type="entry name" value="PAP2_Aur1_like"/>
    <property type="match status" value="1"/>
</dbReference>
<feature type="transmembrane region" description="Helical" evidence="5">
    <location>
        <begin position="251"/>
        <end position="271"/>
    </location>
</feature>
<dbReference type="PANTHER" id="PTHR31310:SF7">
    <property type="entry name" value="PA-PHOSPHATASE RELATED-FAMILY PROTEIN DDB_G0268928"/>
    <property type="match status" value="1"/>
</dbReference>
<protein>
    <submittedName>
        <fullName evidence="7">Integral membrane protein</fullName>
    </submittedName>
</protein>
<feature type="transmembrane region" description="Helical" evidence="5">
    <location>
        <begin position="283"/>
        <end position="302"/>
    </location>
</feature>
<keyword evidence="4 5" id="KW-0472">Membrane</keyword>
<dbReference type="Pfam" id="PF14378">
    <property type="entry name" value="PAP2_3"/>
    <property type="match status" value="1"/>
</dbReference>